<evidence type="ECO:0000313" key="4">
    <source>
        <dbReference type="Proteomes" id="UP000034736"/>
    </source>
</evidence>
<comment type="caution">
    <text evidence="3">The sequence shown here is derived from an EMBL/GenBank/DDBJ whole genome shotgun (WGS) entry which is preliminary data.</text>
</comment>
<evidence type="ECO:0000256" key="1">
    <source>
        <dbReference type="SAM" id="MobiDB-lite"/>
    </source>
</evidence>
<feature type="domain" description="Glycosyl transferase family 1" evidence="2">
    <location>
        <begin position="233"/>
        <end position="285"/>
    </location>
</feature>
<keyword evidence="3" id="KW-0808">Transferase</keyword>
<dbReference type="GO" id="GO:0016757">
    <property type="term" value="F:glycosyltransferase activity"/>
    <property type="evidence" value="ECO:0007669"/>
    <property type="project" value="InterPro"/>
</dbReference>
<evidence type="ECO:0000259" key="2">
    <source>
        <dbReference type="Pfam" id="PF00534"/>
    </source>
</evidence>
<sequence>MSEKIKVCYILPFYKEGTDTHLFYNYELIKKVAARKEADLFIIVEKCPKLSLGQIKESLGIKSCYVQKFKFPPLRFFELVLKCFKLRSQGYTNFYVHYSYYGALAAKLATWVSSTQVKVFYWNRGMPWLFKRGWFEEKVFRFILRHTILVTGPESLAKEYQKRYGVKEYRVLSNWVDVERFSQSNFPRSEVLQGHAYSPAGELFCSSRRGGTAQCLAKLTPSENSGESARLEFSGKHMILFVHHLSKRKGADLIPKIAKGFNDDVLFVVAGDGPEREKLEKLANDFAGPKAEVFQDFSQRDGGDLPAGRQGLSNSPAGEYAGLEKPAAKAQVKLLGKVPNSEIPELFRAADVFLMPSREEGSPHVILEAMASGVPFVASDVGGVRELVPKELEQFLCPSEDVKCFQDKIKTLLDKNELYSSIRAQCLEYAKKFDIARGVEEFVDLFK</sequence>
<dbReference type="PANTHER" id="PTHR45947:SF3">
    <property type="entry name" value="SULFOQUINOVOSYL TRANSFERASE SQD2"/>
    <property type="match status" value="1"/>
</dbReference>
<gene>
    <name evidence="3" type="ORF">UW30_C0018G0006</name>
</gene>
<dbReference type="InterPro" id="IPR001296">
    <property type="entry name" value="Glyco_trans_1"/>
</dbReference>
<dbReference type="SUPFAM" id="SSF53756">
    <property type="entry name" value="UDP-Glycosyltransferase/glycogen phosphorylase"/>
    <property type="match status" value="1"/>
</dbReference>
<protein>
    <submittedName>
        <fullName evidence="3">Glycosyl transferase, group 1</fullName>
    </submittedName>
</protein>
<organism evidence="3 4">
    <name type="scientific">Candidatus Giovannonibacteria bacterium GW2011_GWA2_44_13b</name>
    <dbReference type="NCBI Taxonomy" id="1618647"/>
    <lineage>
        <taxon>Bacteria</taxon>
        <taxon>Candidatus Giovannoniibacteriota</taxon>
    </lineage>
</organism>
<dbReference type="PANTHER" id="PTHR45947">
    <property type="entry name" value="SULFOQUINOVOSYL TRANSFERASE SQD2"/>
    <property type="match status" value="1"/>
</dbReference>
<feature type="region of interest" description="Disordered" evidence="1">
    <location>
        <begin position="298"/>
        <end position="320"/>
    </location>
</feature>
<dbReference type="Pfam" id="PF00534">
    <property type="entry name" value="Glycos_transf_1"/>
    <property type="match status" value="2"/>
</dbReference>
<dbReference type="Proteomes" id="UP000034736">
    <property type="component" value="Unassembled WGS sequence"/>
</dbReference>
<name>A0A0G1H068_9BACT</name>
<evidence type="ECO:0000313" key="3">
    <source>
        <dbReference type="EMBL" id="KKT40786.1"/>
    </source>
</evidence>
<accession>A0A0G1H068</accession>
<dbReference type="STRING" id="1618647.UW30_C0018G0006"/>
<dbReference type="EMBL" id="LCHU01000018">
    <property type="protein sequence ID" value="KKT40786.1"/>
    <property type="molecule type" value="Genomic_DNA"/>
</dbReference>
<reference evidence="3 4" key="1">
    <citation type="journal article" date="2015" name="Nature">
        <title>rRNA introns, odd ribosomes, and small enigmatic genomes across a large radiation of phyla.</title>
        <authorList>
            <person name="Brown C.T."/>
            <person name="Hug L.A."/>
            <person name="Thomas B.C."/>
            <person name="Sharon I."/>
            <person name="Castelle C.J."/>
            <person name="Singh A."/>
            <person name="Wilkins M.J."/>
            <person name="Williams K.H."/>
            <person name="Banfield J.F."/>
        </authorList>
    </citation>
    <scope>NUCLEOTIDE SEQUENCE [LARGE SCALE GENOMIC DNA]</scope>
</reference>
<dbReference type="InterPro" id="IPR050194">
    <property type="entry name" value="Glycosyltransferase_grp1"/>
</dbReference>
<dbReference type="Gene3D" id="3.40.50.2000">
    <property type="entry name" value="Glycogen Phosphorylase B"/>
    <property type="match status" value="2"/>
</dbReference>
<dbReference type="AlphaFoldDB" id="A0A0G1H068"/>
<proteinExistence type="predicted"/>
<feature type="domain" description="Glycosyl transferase family 1" evidence="2">
    <location>
        <begin position="328"/>
        <end position="430"/>
    </location>
</feature>